<feature type="transmembrane region" description="Helical" evidence="9">
    <location>
        <begin position="372"/>
        <end position="396"/>
    </location>
</feature>
<comment type="subcellular location">
    <subcellularLocation>
        <location evidence="1 9">Cell membrane</location>
        <topology evidence="1 9">Multi-pass membrane protein</topology>
    </subcellularLocation>
</comment>
<evidence type="ECO:0000313" key="14">
    <source>
        <dbReference type="Proteomes" id="UP000075737"/>
    </source>
</evidence>
<dbReference type="PANTHER" id="PTHR30081:SF1">
    <property type="entry name" value="PROTEIN TRANSLOCASE SUBUNIT SECD"/>
    <property type="match status" value="1"/>
</dbReference>
<feature type="domain" description="Protein export membrane protein SecD/SecF C-terminal" evidence="10">
    <location>
        <begin position="229"/>
        <end position="398"/>
    </location>
</feature>
<sequence length="413" mass="44509">MNYRTKSLLKIALILILAAFLAYTLLYGIKIGPYKQAPLSKSIKLGLDLQGGVYVLLEAEPKPGQELNEEKMNSAVEVIRRRVDQLGVAEPLITRQGNTRIRVELPGVKDSQKALEIIGKTASLRFVGPDGTVILTGDNVRDARAIYGQANEPMVSLKLDDTGAKKFAEATKKYFEQPIAILLDEEVISAPVVKAVITNGEAVIEGLESIDRAAELAALIRGGALPVDLVQREVRTVGPTLGADSLAKSVAAGKIGVVLVILFMILYYRLPGFIADIALMIYVMIVLTVFIAIGATLTLPGIAGFILSIGMAVDANVLIFERFKEELRNGKTLRSAIDAGFNRAMLTIFDSNITTIIAAVVLFYFGSGPIKGFAVTLIIGILTSMFTAIVVTRVLLSNIIASKLFVNKKLFSA</sequence>
<proteinExistence type="inferred from homology"/>
<feature type="domain" description="Protein translocase subunit SecDF P1" evidence="11">
    <location>
        <begin position="72"/>
        <end position="129"/>
    </location>
</feature>
<feature type="transmembrane region" description="Helical" evidence="9">
    <location>
        <begin position="277"/>
        <end position="296"/>
    </location>
</feature>
<reference evidence="13 14" key="1">
    <citation type="submission" date="2015-12" db="EMBL/GenBank/DDBJ databases">
        <title>Draft genome of Thermovenabulum gondwanense isolated from a red thermophilic microbial mat colonisisng an outflow channel of a bore well.</title>
        <authorList>
            <person name="Patel B.K."/>
        </authorList>
    </citation>
    <scope>NUCLEOTIDE SEQUENCE [LARGE SCALE GENOMIC DNA]</scope>
    <source>
        <strain evidence="13 14">R270</strain>
    </source>
</reference>
<comment type="caution">
    <text evidence="13">The sequence shown here is derived from an EMBL/GenBank/DDBJ whole genome shotgun (WGS) entry which is preliminary data.</text>
</comment>
<keyword evidence="7 9" id="KW-0811">Translocation</keyword>
<dbReference type="FunFam" id="1.20.1640.10:FF:000004">
    <property type="entry name" value="Protein translocase subunit SecD"/>
    <property type="match status" value="1"/>
</dbReference>
<dbReference type="NCBIfam" id="TIGR01129">
    <property type="entry name" value="secD"/>
    <property type="match status" value="1"/>
</dbReference>
<name>A0A162M4R7_9FIRM</name>
<keyword evidence="4 9" id="KW-0812">Transmembrane</keyword>
<feature type="transmembrane region" description="Helical" evidence="9">
    <location>
        <begin position="302"/>
        <end position="323"/>
    </location>
</feature>
<dbReference type="EMBL" id="LOHZ01000045">
    <property type="protein sequence ID" value="KYO63971.1"/>
    <property type="molecule type" value="Genomic_DNA"/>
</dbReference>
<dbReference type="InterPro" id="IPR048631">
    <property type="entry name" value="SecD_1st"/>
</dbReference>
<accession>A0A162M4R7</accession>
<protein>
    <recommendedName>
        <fullName evidence="9">Protein translocase subunit SecD</fullName>
    </recommendedName>
</protein>
<feature type="transmembrane region" description="Helical" evidence="9">
    <location>
        <begin position="344"/>
        <end position="366"/>
    </location>
</feature>
<evidence type="ECO:0000256" key="5">
    <source>
        <dbReference type="ARBA" id="ARBA00022927"/>
    </source>
</evidence>
<dbReference type="InterPro" id="IPR054384">
    <property type="entry name" value="SecDF_P1_head"/>
</dbReference>
<dbReference type="InterPro" id="IPR048634">
    <property type="entry name" value="SecD_SecF_C"/>
</dbReference>
<evidence type="ECO:0000259" key="10">
    <source>
        <dbReference type="Pfam" id="PF02355"/>
    </source>
</evidence>
<evidence type="ECO:0000256" key="1">
    <source>
        <dbReference type="ARBA" id="ARBA00004651"/>
    </source>
</evidence>
<evidence type="ECO:0000256" key="2">
    <source>
        <dbReference type="ARBA" id="ARBA00022448"/>
    </source>
</evidence>
<dbReference type="GO" id="GO:0005886">
    <property type="term" value="C:plasma membrane"/>
    <property type="evidence" value="ECO:0007669"/>
    <property type="project" value="UniProtKB-SubCell"/>
</dbReference>
<dbReference type="RefSeq" id="WP_068749306.1">
    <property type="nucleotide sequence ID" value="NZ_LOHZ01000045.1"/>
</dbReference>
<evidence type="ECO:0000259" key="11">
    <source>
        <dbReference type="Pfam" id="PF21760"/>
    </source>
</evidence>
<dbReference type="Pfam" id="PF21760">
    <property type="entry name" value="SecD_1st"/>
    <property type="match status" value="1"/>
</dbReference>
<gene>
    <name evidence="9" type="primary">secD</name>
    <name evidence="13" type="ORF">ATZ99_22140</name>
</gene>
<dbReference type="Pfam" id="PF02355">
    <property type="entry name" value="SecD_SecF_C"/>
    <property type="match status" value="1"/>
</dbReference>
<keyword evidence="2 9" id="KW-0813">Transport</keyword>
<dbReference type="NCBIfam" id="TIGR00916">
    <property type="entry name" value="2A0604s01"/>
    <property type="match status" value="1"/>
</dbReference>
<dbReference type="Gene3D" id="3.30.1360.200">
    <property type="match status" value="1"/>
</dbReference>
<comment type="caution">
    <text evidence="9">Lacks conserved residue(s) required for the propagation of feature annotation.</text>
</comment>
<dbReference type="Gene3D" id="3.30.70.3400">
    <property type="match status" value="1"/>
</dbReference>
<dbReference type="GO" id="GO:0006605">
    <property type="term" value="P:protein targeting"/>
    <property type="evidence" value="ECO:0007669"/>
    <property type="project" value="UniProtKB-UniRule"/>
</dbReference>
<evidence type="ECO:0000256" key="7">
    <source>
        <dbReference type="ARBA" id="ARBA00023010"/>
    </source>
</evidence>
<keyword evidence="6 9" id="KW-1133">Transmembrane helix</keyword>
<dbReference type="PANTHER" id="PTHR30081">
    <property type="entry name" value="PROTEIN-EXPORT MEMBRANE PROTEIN SEC"/>
    <property type="match status" value="1"/>
</dbReference>
<keyword evidence="5 9" id="KW-0653">Protein transport</keyword>
<evidence type="ECO:0000256" key="3">
    <source>
        <dbReference type="ARBA" id="ARBA00022475"/>
    </source>
</evidence>
<evidence type="ECO:0000259" key="12">
    <source>
        <dbReference type="Pfam" id="PF22599"/>
    </source>
</evidence>
<keyword evidence="3 9" id="KW-1003">Cell membrane</keyword>
<evidence type="ECO:0000256" key="4">
    <source>
        <dbReference type="ARBA" id="ARBA00022692"/>
    </source>
</evidence>
<dbReference type="InterPro" id="IPR022813">
    <property type="entry name" value="SecD/SecF_arch_bac"/>
</dbReference>
<dbReference type="SUPFAM" id="SSF82866">
    <property type="entry name" value="Multidrug efflux transporter AcrB transmembrane domain"/>
    <property type="match status" value="1"/>
</dbReference>
<evidence type="ECO:0000256" key="9">
    <source>
        <dbReference type="HAMAP-Rule" id="MF_01463"/>
    </source>
</evidence>
<dbReference type="GO" id="GO:0043952">
    <property type="term" value="P:protein transport by the Sec complex"/>
    <property type="evidence" value="ECO:0007669"/>
    <property type="project" value="UniProtKB-UniRule"/>
</dbReference>
<comment type="subunit">
    <text evidence="9">Forms a complex with SecF. Part of the essential Sec protein translocation apparatus which comprises SecA, SecYEG and auxiliary proteins SecDF. Other proteins may also be involved.</text>
</comment>
<dbReference type="InterPro" id="IPR005791">
    <property type="entry name" value="SecD"/>
</dbReference>
<dbReference type="Gene3D" id="1.20.1640.10">
    <property type="entry name" value="Multidrug efflux transporter AcrB transmembrane domain"/>
    <property type="match status" value="1"/>
</dbReference>
<keyword evidence="14" id="KW-1185">Reference proteome</keyword>
<dbReference type="Proteomes" id="UP000075737">
    <property type="component" value="Unassembled WGS sequence"/>
</dbReference>
<feature type="transmembrane region" description="Helical" evidence="9">
    <location>
        <begin position="251"/>
        <end position="270"/>
    </location>
</feature>
<dbReference type="GO" id="GO:0065002">
    <property type="term" value="P:intracellular protein transmembrane transport"/>
    <property type="evidence" value="ECO:0007669"/>
    <property type="project" value="UniProtKB-UniRule"/>
</dbReference>
<keyword evidence="8 9" id="KW-0472">Membrane</keyword>
<feature type="domain" description="SecDF P1 head subdomain" evidence="12">
    <location>
        <begin position="132"/>
        <end position="227"/>
    </location>
</feature>
<evidence type="ECO:0000256" key="8">
    <source>
        <dbReference type="ARBA" id="ARBA00023136"/>
    </source>
</evidence>
<comment type="similarity">
    <text evidence="9">Belongs to the SecD/SecF family. SecD subfamily.</text>
</comment>
<dbReference type="STRING" id="520767.ATZ99_22140"/>
<evidence type="ECO:0000256" key="6">
    <source>
        <dbReference type="ARBA" id="ARBA00022989"/>
    </source>
</evidence>
<dbReference type="OrthoDB" id="9805019at2"/>
<dbReference type="AlphaFoldDB" id="A0A162M4R7"/>
<dbReference type="Pfam" id="PF22599">
    <property type="entry name" value="SecDF_P1_head"/>
    <property type="match status" value="1"/>
</dbReference>
<comment type="function">
    <text evidence="9">Part of the Sec protein translocase complex. Interacts with the SecYEG preprotein conducting channel. SecDF uses the proton motive force (PMF) to complete protein translocation after the ATP-dependent function of SecA.</text>
</comment>
<evidence type="ECO:0000313" key="13">
    <source>
        <dbReference type="EMBL" id="KYO63971.1"/>
    </source>
</evidence>
<dbReference type="PATRIC" id="fig|520767.4.peg.2344"/>
<dbReference type="GO" id="GO:0015450">
    <property type="term" value="F:protein-transporting ATPase activity"/>
    <property type="evidence" value="ECO:0007669"/>
    <property type="project" value="InterPro"/>
</dbReference>
<dbReference type="InterPro" id="IPR055344">
    <property type="entry name" value="SecD_SecF_C_bact"/>
</dbReference>
<organism evidence="13 14">
    <name type="scientific">Thermovenabulum gondwanense</name>
    <dbReference type="NCBI Taxonomy" id="520767"/>
    <lineage>
        <taxon>Bacteria</taxon>
        <taxon>Bacillati</taxon>
        <taxon>Bacillota</taxon>
        <taxon>Clostridia</taxon>
        <taxon>Thermosediminibacterales</taxon>
        <taxon>Thermosediminibacteraceae</taxon>
        <taxon>Thermovenabulum</taxon>
    </lineage>
</organism>
<dbReference type="HAMAP" id="MF_01463_B">
    <property type="entry name" value="SecD_B"/>
    <property type="match status" value="1"/>
</dbReference>